<keyword evidence="2" id="KW-1185">Reference proteome</keyword>
<proteinExistence type="predicted"/>
<accession>A0A3E0DYB7</accession>
<dbReference type="EMBL" id="QUNF01000008">
    <property type="protein sequence ID" value="REG88569.1"/>
    <property type="molecule type" value="Genomic_DNA"/>
</dbReference>
<organism evidence="1 2">
    <name type="scientific">Algoriphagus antarcticus</name>
    <dbReference type="NCBI Taxonomy" id="238540"/>
    <lineage>
        <taxon>Bacteria</taxon>
        <taxon>Pseudomonadati</taxon>
        <taxon>Bacteroidota</taxon>
        <taxon>Cytophagia</taxon>
        <taxon>Cytophagales</taxon>
        <taxon>Cyclobacteriaceae</taxon>
        <taxon>Algoriphagus</taxon>
    </lineage>
</organism>
<reference evidence="1 2" key="1">
    <citation type="submission" date="2018-08" db="EMBL/GenBank/DDBJ databases">
        <title>Genomic Encyclopedia of Archaeal and Bacterial Type Strains, Phase II (KMG-II): from individual species to whole genera.</title>
        <authorList>
            <person name="Goeker M."/>
        </authorList>
    </citation>
    <scope>NUCLEOTIDE SEQUENCE [LARGE SCALE GENOMIC DNA]</scope>
    <source>
        <strain evidence="1 2">DSM 15986</strain>
    </source>
</reference>
<protein>
    <submittedName>
        <fullName evidence="1">Uncharacterized protein</fullName>
    </submittedName>
</protein>
<gene>
    <name evidence="1" type="ORF">C8N25_1082</name>
</gene>
<name>A0A3E0DYB7_9BACT</name>
<comment type="caution">
    <text evidence="1">The sequence shown here is derived from an EMBL/GenBank/DDBJ whole genome shotgun (WGS) entry which is preliminary data.</text>
</comment>
<evidence type="ECO:0000313" key="1">
    <source>
        <dbReference type="EMBL" id="REG88569.1"/>
    </source>
</evidence>
<dbReference type="AlphaFoldDB" id="A0A3E0DYB7"/>
<sequence>MGYLFDRKWNSFLFPRSIGTHGAFIFYETFLQNDNYALLISGHLPNVTK</sequence>
<dbReference type="Proteomes" id="UP000256405">
    <property type="component" value="Unassembled WGS sequence"/>
</dbReference>
<evidence type="ECO:0000313" key="2">
    <source>
        <dbReference type="Proteomes" id="UP000256405"/>
    </source>
</evidence>